<dbReference type="EMBL" id="JBAHYK010000507">
    <property type="protein sequence ID" value="KAL0573439.1"/>
    <property type="molecule type" value="Genomic_DNA"/>
</dbReference>
<name>A0ABR3FDX1_9AGAR</name>
<protein>
    <submittedName>
        <fullName evidence="2">Uncharacterized protein</fullName>
    </submittedName>
</protein>
<feature type="region of interest" description="Disordered" evidence="1">
    <location>
        <begin position="1"/>
        <end position="111"/>
    </location>
</feature>
<comment type="caution">
    <text evidence="2">The sequence shown here is derived from an EMBL/GenBank/DDBJ whole genome shotgun (WGS) entry which is preliminary data.</text>
</comment>
<organism evidence="2 3">
    <name type="scientific">Marasmius crinis-equi</name>
    <dbReference type="NCBI Taxonomy" id="585013"/>
    <lineage>
        <taxon>Eukaryota</taxon>
        <taxon>Fungi</taxon>
        <taxon>Dikarya</taxon>
        <taxon>Basidiomycota</taxon>
        <taxon>Agaricomycotina</taxon>
        <taxon>Agaricomycetes</taxon>
        <taxon>Agaricomycetidae</taxon>
        <taxon>Agaricales</taxon>
        <taxon>Marasmiineae</taxon>
        <taxon>Marasmiaceae</taxon>
        <taxon>Marasmius</taxon>
    </lineage>
</organism>
<evidence type="ECO:0000313" key="3">
    <source>
        <dbReference type="Proteomes" id="UP001465976"/>
    </source>
</evidence>
<dbReference type="Proteomes" id="UP001465976">
    <property type="component" value="Unassembled WGS sequence"/>
</dbReference>
<feature type="compositionally biased region" description="Polar residues" evidence="1">
    <location>
        <begin position="144"/>
        <end position="163"/>
    </location>
</feature>
<evidence type="ECO:0000256" key="1">
    <source>
        <dbReference type="SAM" id="MobiDB-lite"/>
    </source>
</evidence>
<proteinExistence type="predicted"/>
<sequence length="176" mass="16768">MTGFAGIKPFKPSSSFGATLLESLPPVPGSAPTTPSLGGSTSPMSGPSAAPTGSPGLGALNAQNTSSVTGSTLGVGLRPQMTGNPAANPFRATMFATTGGGMPTGAGSPFPSATSQPTGINFGAGQGNLGAFGGGGAGGLPNPSMGSSLFGTSGTSAFGSFNSQPQQQQQNASSLI</sequence>
<feature type="region of interest" description="Disordered" evidence="1">
    <location>
        <begin position="143"/>
        <end position="176"/>
    </location>
</feature>
<keyword evidence="3" id="KW-1185">Reference proteome</keyword>
<evidence type="ECO:0000313" key="2">
    <source>
        <dbReference type="EMBL" id="KAL0573439.1"/>
    </source>
</evidence>
<feature type="compositionally biased region" description="Polar residues" evidence="1">
    <location>
        <begin position="31"/>
        <end position="45"/>
    </location>
</feature>
<reference evidence="2 3" key="1">
    <citation type="submission" date="2024-02" db="EMBL/GenBank/DDBJ databases">
        <title>A draft genome for the cacao thread blight pathogen Marasmius crinis-equi.</title>
        <authorList>
            <person name="Cohen S.P."/>
            <person name="Baruah I.K."/>
            <person name="Amoako-Attah I."/>
            <person name="Bukari Y."/>
            <person name="Meinhardt L.W."/>
            <person name="Bailey B.A."/>
        </authorList>
    </citation>
    <scope>NUCLEOTIDE SEQUENCE [LARGE SCALE GENOMIC DNA]</scope>
    <source>
        <strain evidence="2 3">GH-76</strain>
    </source>
</reference>
<accession>A0ABR3FDX1</accession>
<gene>
    <name evidence="2" type="ORF">V5O48_008533</name>
</gene>
<feature type="compositionally biased region" description="Polar residues" evidence="1">
    <location>
        <begin position="61"/>
        <end position="72"/>
    </location>
</feature>